<keyword evidence="7" id="KW-1133">Transmembrane helix</keyword>
<proteinExistence type="inferred from homology"/>
<dbReference type="PANTHER" id="PTHR23412:SF6">
    <property type="entry name" value="MESOTHELIN"/>
    <property type="match status" value="1"/>
</dbReference>
<name>A0A401NJ69_SCYTO</name>
<organism evidence="8 9">
    <name type="scientific">Scyliorhinus torazame</name>
    <name type="common">Cloudy catshark</name>
    <name type="synonym">Catulus torazame</name>
    <dbReference type="NCBI Taxonomy" id="75743"/>
    <lineage>
        <taxon>Eukaryota</taxon>
        <taxon>Metazoa</taxon>
        <taxon>Chordata</taxon>
        <taxon>Craniata</taxon>
        <taxon>Vertebrata</taxon>
        <taxon>Chondrichthyes</taxon>
        <taxon>Elasmobranchii</taxon>
        <taxon>Galeomorphii</taxon>
        <taxon>Galeoidea</taxon>
        <taxon>Carcharhiniformes</taxon>
        <taxon>Scyliorhinidae</taxon>
        <taxon>Scyliorhinus</taxon>
    </lineage>
</organism>
<evidence type="ECO:0000256" key="1">
    <source>
        <dbReference type="ARBA" id="ARBA00004370"/>
    </source>
</evidence>
<keyword evidence="6" id="KW-0325">Glycoprotein</keyword>
<evidence type="ECO:0000313" key="8">
    <source>
        <dbReference type="EMBL" id="GCB60912.1"/>
    </source>
</evidence>
<dbReference type="AlphaFoldDB" id="A0A401NJ69"/>
<dbReference type="GO" id="GO:0016020">
    <property type="term" value="C:membrane"/>
    <property type="evidence" value="ECO:0007669"/>
    <property type="project" value="UniProtKB-SubCell"/>
</dbReference>
<evidence type="ECO:0000313" key="9">
    <source>
        <dbReference type="Proteomes" id="UP000288216"/>
    </source>
</evidence>
<reference evidence="8 9" key="1">
    <citation type="journal article" date="2018" name="Nat. Ecol. Evol.">
        <title>Shark genomes provide insights into elasmobranch evolution and the origin of vertebrates.</title>
        <authorList>
            <person name="Hara Y"/>
            <person name="Yamaguchi K"/>
            <person name="Onimaru K"/>
            <person name="Kadota M"/>
            <person name="Koyanagi M"/>
            <person name="Keeley SD"/>
            <person name="Tatsumi K"/>
            <person name="Tanaka K"/>
            <person name="Motone F"/>
            <person name="Kageyama Y"/>
            <person name="Nozu R"/>
            <person name="Adachi N"/>
            <person name="Nishimura O"/>
            <person name="Nakagawa R"/>
            <person name="Tanegashima C"/>
            <person name="Kiyatake I"/>
            <person name="Matsumoto R"/>
            <person name="Murakumo K"/>
            <person name="Nishida K"/>
            <person name="Terakita A"/>
            <person name="Kuratani S"/>
            <person name="Sato K"/>
            <person name="Hyodo S Kuraku.S."/>
        </authorList>
    </citation>
    <scope>NUCLEOTIDE SEQUENCE [LARGE SCALE GENOMIC DNA]</scope>
</reference>
<keyword evidence="3" id="KW-0732">Signal</keyword>
<dbReference type="OrthoDB" id="9909579at2759"/>
<evidence type="ECO:0000256" key="4">
    <source>
        <dbReference type="ARBA" id="ARBA00022889"/>
    </source>
</evidence>
<comment type="similarity">
    <text evidence="2">Belongs to the mesothelin family.</text>
</comment>
<keyword evidence="4" id="KW-0130">Cell adhesion</keyword>
<dbReference type="InterPro" id="IPR010335">
    <property type="entry name" value="Mesothelin"/>
</dbReference>
<feature type="transmembrane region" description="Helical" evidence="7">
    <location>
        <begin position="15"/>
        <end position="35"/>
    </location>
</feature>
<dbReference type="PANTHER" id="PTHR23412">
    <property type="entry name" value="STEREOCILIN RELATED"/>
    <property type="match status" value="1"/>
</dbReference>
<dbReference type="InterPro" id="IPR026664">
    <property type="entry name" value="Stereocilin-rel"/>
</dbReference>
<protein>
    <recommendedName>
        <fullName evidence="10">Mesothelin</fullName>
    </recommendedName>
</protein>
<keyword evidence="9" id="KW-1185">Reference proteome</keyword>
<keyword evidence="5 7" id="KW-0472">Membrane</keyword>
<dbReference type="Pfam" id="PF06060">
    <property type="entry name" value="Mesothelin"/>
    <property type="match status" value="2"/>
</dbReference>
<evidence type="ECO:0000256" key="7">
    <source>
        <dbReference type="SAM" id="Phobius"/>
    </source>
</evidence>
<comment type="caution">
    <text evidence="8">The sequence shown here is derived from an EMBL/GenBank/DDBJ whole genome shotgun (WGS) entry which is preliminary data.</text>
</comment>
<dbReference type="STRING" id="75743.A0A401NJ69"/>
<dbReference type="EMBL" id="BFAA01006320">
    <property type="protein sequence ID" value="GCB60912.1"/>
    <property type="molecule type" value="Genomic_DNA"/>
</dbReference>
<evidence type="ECO:0008006" key="10">
    <source>
        <dbReference type="Google" id="ProtNLM"/>
    </source>
</evidence>
<dbReference type="GO" id="GO:0009986">
    <property type="term" value="C:cell surface"/>
    <property type="evidence" value="ECO:0007669"/>
    <property type="project" value="TreeGrafter"/>
</dbReference>
<evidence type="ECO:0000256" key="2">
    <source>
        <dbReference type="ARBA" id="ARBA00011016"/>
    </source>
</evidence>
<keyword evidence="7" id="KW-0812">Transmembrane</keyword>
<evidence type="ECO:0000256" key="5">
    <source>
        <dbReference type="ARBA" id="ARBA00023136"/>
    </source>
</evidence>
<gene>
    <name evidence="8" type="ORF">scyTo_0012819</name>
</gene>
<accession>A0A401NJ69</accession>
<evidence type="ECO:0000256" key="6">
    <source>
        <dbReference type="ARBA" id="ARBA00023180"/>
    </source>
</evidence>
<dbReference type="GO" id="GO:0007160">
    <property type="term" value="P:cell-matrix adhesion"/>
    <property type="evidence" value="ECO:0007669"/>
    <property type="project" value="TreeGrafter"/>
</dbReference>
<sequence length="751" mass="81820">MKNAALFDCTISAKLTTVTIIGFFLTVLYTQLAVGKNESQRSSRMLFKRSLRSNTSCTEGFITREITNNLLLAAFYSADQLDACLNNSVLVSNLTELGHIAFSTGQLLILKRKLGEIYTSGLPEDQIQQLGFIITVYGPEEISTWNITRLDTLALVLRNSPNLNTTNAIIENYLRGSGSLNAGVLDVIGGPALCSLSEENLRTILPSELKKAKPLDISTCTQAKKDIIFGIAKVAFQDQAGNPNAYYNLTRPYIGGARASDLRSLAAGNISMDFQTFSGLNPVEVEKLTAQNIRELLGINLNSLKENENHEIVQRWVNSHTVAEVMSLGIGLRGGISPAGLGNFSFKELPGEEKCLDSIRPIMMEKTVSPNWTIVPKLMMVTIAFGFFVTISSPQPTFTGKVQDVSLNERSERCPQMLAKERVRRAIACTLAFITPDKTDNFLLPSMYSATDLEACLNNSVLAANLSELGNLAFNTQQLLVIKRKLGEIYPGGLPQEEIKKLGLIITVYTIEDISQWKIIDPDVVAAAIENSGTAEAINILKSHYLKGPGVLNATALNAIGGATLCTATEVRLKTIPPTEFRKAKPLDISTCTQARKDIIFGIAKVAFQDQAGDPNAYYNLTRPYVGGARAADLQRLAARRVNMDFETFKGLNPSEVEKLSALSVRELLGGNLKTLKENENQEIVQCWVNSHTMDEVMSLGIGLQGGILPAKLGIFSLKYLAKVSASTSVKSSSALLSTCVAVMGITMYYL</sequence>
<dbReference type="Gene3D" id="1.20.970.40">
    <property type="match status" value="2"/>
</dbReference>
<dbReference type="Proteomes" id="UP000288216">
    <property type="component" value="Unassembled WGS sequence"/>
</dbReference>
<comment type="subcellular location">
    <subcellularLocation>
        <location evidence="1">Membrane</location>
    </subcellularLocation>
</comment>
<evidence type="ECO:0000256" key="3">
    <source>
        <dbReference type="ARBA" id="ARBA00022729"/>
    </source>
</evidence>